<comment type="similarity">
    <text evidence="1">Belongs to the eukaryotic initiation factor 4G family.</text>
</comment>
<dbReference type="Proteomes" id="UP000485058">
    <property type="component" value="Unassembled WGS sequence"/>
</dbReference>
<sequence>MHASTAATVDDTVVKPDSERVKYARDFLMLFMERYTKCPVEVQQLGMPEIVISEDFERDQQRQVLQPAPKIVKASDVGLQAYKPGAQLAPEERAMRTIKGILNKLTPEKFERLLAQLLEVILTADILQQTIALVFENAVEQPTYCAMYADLCLRLSKELPTFPPPQGSNRSIGFRQILLNTCQDEFEGTEAARQALTSITEPHTREVAERNVKKRTLGNMRLLSELYKQDMVKDWIMTQCMETLLTAPKGRLPTEDNVEAACEMITTAGARLAKSEKAETRSKLDSVLKQLEKLGSERSVPSRIRFIIRDILDQRKANWVARREVFTAKKLDEIRGQAEAELGMISSTLTSVLPSLPSHQRLGGGLLDGDVPLLPPLRSGGGPEVAAAAAGKPSKPAATPGAPLSDEELERKTGSLLQEYLSTLDKAEALQCVKDLGSKAWMLSLVKQTLQLVLDSMKEKEQTVLLELLLHLAQQGEISGEHLQEALTAYTECLEDVTIDFPKAPQLLGQCAGMAVAAGVLGWDSLPA</sequence>
<dbReference type="Pfam" id="PF02847">
    <property type="entry name" value="MA3"/>
    <property type="match status" value="1"/>
</dbReference>
<keyword evidence="7" id="KW-1185">Reference proteome</keyword>
<accession>A0A699YR51</accession>
<reference evidence="6 7" key="1">
    <citation type="submission" date="2020-02" db="EMBL/GenBank/DDBJ databases">
        <title>Draft genome sequence of Haematococcus lacustris strain NIES-144.</title>
        <authorList>
            <person name="Morimoto D."/>
            <person name="Nakagawa S."/>
            <person name="Yoshida T."/>
            <person name="Sawayama S."/>
        </authorList>
    </citation>
    <scope>NUCLEOTIDE SEQUENCE [LARGE SCALE GENOMIC DNA]</scope>
    <source>
        <strain evidence="6 7">NIES-144</strain>
    </source>
</reference>
<feature type="non-terminal residue" evidence="6">
    <location>
        <position position="528"/>
    </location>
</feature>
<evidence type="ECO:0000313" key="7">
    <source>
        <dbReference type="Proteomes" id="UP000485058"/>
    </source>
</evidence>
<dbReference type="InterPro" id="IPR003891">
    <property type="entry name" value="Initiation_fac_eIF4g_MI"/>
</dbReference>
<comment type="caution">
    <text evidence="6">The sequence shown here is derived from an EMBL/GenBank/DDBJ whole genome shotgun (WGS) entry which is preliminary data.</text>
</comment>
<evidence type="ECO:0000256" key="4">
    <source>
        <dbReference type="SAM" id="MobiDB-lite"/>
    </source>
</evidence>
<proteinExistence type="inferred from homology"/>
<dbReference type="AlphaFoldDB" id="A0A699YR51"/>
<dbReference type="PROSITE" id="PS51366">
    <property type="entry name" value="MI"/>
    <property type="match status" value="1"/>
</dbReference>
<evidence type="ECO:0000256" key="3">
    <source>
        <dbReference type="ARBA" id="ARBA00022917"/>
    </source>
</evidence>
<dbReference type="SMART" id="SM00544">
    <property type="entry name" value="MA3"/>
    <property type="match status" value="1"/>
</dbReference>
<dbReference type="EMBL" id="BLLF01000298">
    <property type="protein sequence ID" value="GFH10238.1"/>
    <property type="molecule type" value="Genomic_DNA"/>
</dbReference>
<feature type="domain" description="MI" evidence="5">
    <location>
        <begin position="408"/>
        <end position="528"/>
    </location>
</feature>
<protein>
    <submittedName>
        <fullName evidence="6">MI domain-containing protein</fullName>
    </submittedName>
</protein>
<keyword evidence="3" id="KW-0648">Protein biosynthesis</keyword>
<evidence type="ECO:0000313" key="6">
    <source>
        <dbReference type="EMBL" id="GFH10238.1"/>
    </source>
</evidence>
<feature type="compositionally biased region" description="Low complexity" evidence="4">
    <location>
        <begin position="384"/>
        <end position="403"/>
    </location>
</feature>
<feature type="non-terminal residue" evidence="6">
    <location>
        <position position="1"/>
    </location>
</feature>
<evidence type="ECO:0000256" key="2">
    <source>
        <dbReference type="ARBA" id="ARBA00022540"/>
    </source>
</evidence>
<evidence type="ECO:0000256" key="1">
    <source>
        <dbReference type="ARBA" id="ARBA00005775"/>
    </source>
</evidence>
<feature type="region of interest" description="Disordered" evidence="4">
    <location>
        <begin position="382"/>
        <end position="406"/>
    </location>
</feature>
<organism evidence="6 7">
    <name type="scientific">Haematococcus lacustris</name>
    <name type="common">Green alga</name>
    <name type="synonym">Haematococcus pluvialis</name>
    <dbReference type="NCBI Taxonomy" id="44745"/>
    <lineage>
        <taxon>Eukaryota</taxon>
        <taxon>Viridiplantae</taxon>
        <taxon>Chlorophyta</taxon>
        <taxon>core chlorophytes</taxon>
        <taxon>Chlorophyceae</taxon>
        <taxon>CS clade</taxon>
        <taxon>Chlamydomonadales</taxon>
        <taxon>Haematococcaceae</taxon>
        <taxon>Haematococcus</taxon>
    </lineage>
</organism>
<evidence type="ECO:0000259" key="5">
    <source>
        <dbReference type="PROSITE" id="PS51366"/>
    </source>
</evidence>
<dbReference type="PANTHER" id="PTHR23253:SF9">
    <property type="entry name" value="EUKARYOTIC TRANSLATION INITIATION FACTOR 4 GAMMA 2"/>
    <property type="match status" value="1"/>
</dbReference>
<name>A0A699YR51_HAELA</name>
<dbReference type="SMART" id="SM00543">
    <property type="entry name" value="MIF4G"/>
    <property type="match status" value="1"/>
</dbReference>
<dbReference type="GO" id="GO:0016281">
    <property type="term" value="C:eukaryotic translation initiation factor 4F complex"/>
    <property type="evidence" value="ECO:0007669"/>
    <property type="project" value="TreeGrafter"/>
</dbReference>
<dbReference type="GO" id="GO:0003729">
    <property type="term" value="F:mRNA binding"/>
    <property type="evidence" value="ECO:0007669"/>
    <property type="project" value="TreeGrafter"/>
</dbReference>
<keyword evidence="2" id="KW-0396">Initiation factor</keyword>
<dbReference type="Pfam" id="PF02854">
    <property type="entry name" value="MIF4G"/>
    <property type="match status" value="1"/>
</dbReference>
<dbReference type="InterPro" id="IPR003890">
    <property type="entry name" value="MIF4G-like_typ-3"/>
</dbReference>
<dbReference type="PANTHER" id="PTHR23253">
    <property type="entry name" value="EUKARYOTIC TRANSLATION INITIATION FACTOR 4 GAMMA"/>
    <property type="match status" value="1"/>
</dbReference>
<dbReference type="Gene3D" id="1.25.40.180">
    <property type="match status" value="2"/>
</dbReference>
<gene>
    <name evidence="6" type="ORF">HaLaN_05516</name>
</gene>
<dbReference type="GO" id="GO:0003743">
    <property type="term" value="F:translation initiation factor activity"/>
    <property type="evidence" value="ECO:0007669"/>
    <property type="project" value="UniProtKB-KW"/>
</dbReference>
<dbReference type="SUPFAM" id="SSF48371">
    <property type="entry name" value="ARM repeat"/>
    <property type="match status" value="2"/>
</dbReference>
<dbReference type="InterPro" id="IPR016024">
    <property type="entry name" value="ARM-type_fold"/>
</dbReference>